<reference evidence="2 3" key="1">
    <citation type="journal article" date="2018" name="Science">
        <title>The opium poppy genome and morphinan production.</title>
        <authorList>
            <person name="Guo L."/>
            <person name="Winzer T."/>
            <person name="Yang X."/>
            <person name="Li Y."/>
            <person name="Ning Z."/>
            <person name="He Z."/>
            <person name="Teodor R."/>
            <person name="Lu Y."/>
            <person name="Bowser T.A."/>
            <person name="Graham I.A."/>
            <person name="Ye K."/>
        </authorList>
    </citation>
    <scope>NUCLEOTIDE SEQUENCE [LARGE SCALE GENOMIC DNA]</scope>
    <source>
        <strain evidence="3">cv. HN1</strain>
        <tissue evidence="2">Leaves</tissue>
    </source>
</reference>
<dbReference type="EMBL" id="CM010721">
    <property type="protein sequence ID" value="RZC69223.1"/>
    <property type="molecule type" value="Genomic_DNA"/>
</dbReference>
<keyword evidence="1" id="KW-0732">Signal</keyword>
<accession>A0A4Y7K7A5</accession>
<gene>
    <name evidence="2" type="ORF">C5167_032376</name>
</gene>
<name>A0A4Y7K7A5_PAPSO</name>
<proteinExistence type="predicted"/>
<dbReference type="Gramene" id="RZC69223">
    <property type="protein sequence ID" value="RZC69223"/>
    <property type="gene ID" value="C5167_032376"/>
</dbReference>
<evidence type="ECO:0000256" key="1">
    <source>
        <dbReference type="SAM" id="SignalP"/>
    </source>
</evidence>
<evidence type="ECO:0000313" key="3">
    <source>
        <dbReference type="Proteomes" id="UP000316621"/>
    </source>
</evidence>
<dbReference type="AlphaFoldDB" id="A0A4Y7K7A5"/>
<feature type="chain" id="PRO_5021237535" description="Secreted protein" evidence="1">
    <location>
        <begin position="29"/>
        <end position="68"/>
    </location>
</feature>
<sequence length="68" mass="7425">MAPASLWPAVTHWLQHLLLLQSPPCSSCNSIQVTHSVLLSFNSTSNVFPRPSNQQQHPILAISAHPST</sequence>
<protein>
    <recommendedName>
        <fullName evidence="4">Secreted protein</fullName>
    </recommendedName>
</protein>
<organism evidence="2 3">
    <name type="scientific">Papaver somniferum</name>
    <name type="common">Opium poppy</name>
    <dbReference type="NCBI Taxonomy" id="3469"/>
    <lineage>
        <taxon>Eukaryota</taxon>
        <taxon>Viridiplantae</taxon>
        <taxon>Streptophyta</taxon>
        <taxon>Embryophyta</taxon>
        <taxon>Tracheophyta</taxon>
        <taxon>Spermatophyta</taxon>
        <taxon>Magnoliopsida</taxon>
        <taxon>Ranunculales</taxon>
        <taxon>Papaveraceae</taxon>
        <taxon>Papaveroideae</taxon>
        <taxon>Papaver</taxon>
    </lineage>
</organism>
<evidence type="ECO:0000313" key="2">
    <source>
        <dbReference type="EMBL" id="RZC69223.1"/>
    </source>
</evidence>
<feature type="signal peptide" evidence="1">
    <location>
        <begin position="1"/>
        <end position="28"/>
    </location>
</feature>
<keyword evidence="3" id="KW-1185">Reference proteome</keyword>
<dbReference type="Proteomes" id="UP000316621">
    <property type="component" value="Chromosome 7"/>
</dbReference>
<evidence type="ECO:0008006" key="4">
    <source>
        <dbReference type="Google" id="ProtNLM"/>
    </source>
</evidence>